<keyword evidence="2 7" id="KW-0813">Transport</keyword>
<dbReference type="Proteomes" id="UP001144256">
    <property type="component" value="Unassembled WGS sequence"/>
</dbReference>
<keyword evidence="6 7" id="KW-0472">Membrane</keyword>
<comment type="caution">
    <text evidence="9">The sequence shown here is derived from an EMBL/GenBank/DDBJ whole genome shotgun (WGS) entry which is preliminary data.</text>
</comment>
<comment type="similarity">
    <text evidence="7">Belongs to the binding-protein-dependent transport system permease family.</text>
</comment>
<accession>A0A9W6DF68</accession>
<dbReference type="AlphaFoldDB" id="A0A9W6DF68"/>
<evidence type="ECO:0000259" key="8">
    <source>
        <dbReference type="PROSITE" id="PS50928"/>
    </source>
</evidence>
<dbReference type="PROSITE" id="PS50928">
    <property type="entry name" value="ABC_TM1"/>
    <property type="match status" value="1"/>
</dbReference>
<dbReference type="Pfam" id="PF00528">
    <property type="entry name" value="BPD_transp_1"/>
    <property type="match status" value="1"/>
</dbReference>
<dbReference type="InterPro" id="IPR035906">
    <property type="entry name" value="MetI-like_sf"/>
</dbReference>
<keyword evidence="3" id="KW-1003">Cell membrane</keyword>
<evidence type="ECO:0000256" key="6">
    <source>
        <dbReference type="ARBA" id="ARBA00023136"/>
    </source>
</evidence>
<dbReference type="CDD" id="cd06261">
    <property type="entry name" value="TM_PBP2"/>
    <property type="match status" value="1"/>
</dbReference>
<dbReference type="PANTHER" id="PTHR30193">
    <property type="entry name" value="ABC TRANSPORTER PERMEASE PROTEIN"/>
    <property type="match status" value="1"/>
</dbReference>
<feature type="transmembrane region" description="Helical" evidence="7">
    <location>
        <begin position="82"/>
        <end position="103"/>
    </location>
</feature>
<comment type="subcellular location">
    <subcellularLocation>
        <location evidence="1 7">Cell membrane</location>
        <topology evidence="1 7">Multi-pass membrane protein</topology>
    </subcellularLocation>
</comment>
<dbReference type="SUPFAM" id="SSF160964">
    <property type="entry name" value="MalF N-terminal region-like"/>
    <property type="match status" value="1"/>
</dbReference>
<evidence type="ECO:0000256" key="4">
    <source>
        <dbReference type="ARBA" id="ARBA00022692"/>
    </source>
</evidence>
<feature type="transmembrane region" description="Helical" evidence="7">
    <location>
        <begin position="115"/>
        <end position="135"/>
    </location>
</feature>
<evidence type="ECO:0000256" key="1">
    <source>
        <dbReference type="ARBA" id="ARBA00004651"/>
    </source>
</evidence>
<dbReference type="EMBL" id="BRLB01000008">
    <property type="protein sequence ID" value="GKX30255.1"/>
    <property type="molecule type" value="Genomic_DNA"/>
</dbReference>
<evidence type="ECO:0000256" key="7">
    <source>
        <dbReference type="RuleBase" id="RU363032"/>
    </source>
</evidence>
<feature type="transmembrane region" description="Helical" evidence="7">
    <location>
        <begin position="167"/>
        <end position="187"/>
    </location>
</feature>
<dbReference type="SUPFAM" id="SSF161098">
    <property type="entry name" value="MetI-like"/>
    <property type="match status" value="1"/>
</dbReference>
<proteinExistence type="inferred from homology"/>
<feature type="transmembrane region" description="Helical" evidence="7">
    <location>
        <begin position="216"/>
        <end position="236"/>
    </location>
</feature>
<dbReference type="InterPro" id="IPR000515">
    <property type="entry name" value="MetI-like"/>
</dbReference>
<evidence type="ECO:0000256" key="5">
    <source>
        <dbReference type="ARBA" id="ARBA00022989"/>
    </source>
</evidence>
<evidence type="ECO:0000313" key="10">
    <source>
        <dbReference type="Proteomes" id="UP001144256"/>
    </source>
</evidence>
<keyword evidence="5 7" id="KW-1133">Transmembrane helix</keyword>
<organism evidence="9 10">
    <name type="scientific">Vallitalea longa</name>
    <dbReference type="NCBI Taxonomy" id="2936439"/>
    <lineage>
        <taxon>Bacteria</taxon>
        <taxon>Bacillati</taxon>
        <taxon>Bacillota</taxon>
        <taxon>Clostridia</taxon>
        <taxon>Lachnospirales</taxon>
        <taxon>Vallitaleaceae</taxon>
        <taxon>Vallitalea</taxon>
    </lineage>
</organism>
<name>A0A9W6DF68_9FIRM</name>
<dbReference type="GO" id="GO:0055085">
    <property type="term" value="P:transmembrane transport"/>
    <property type="evidence" value="ECO:0007669"/>
    <property type="project" value="InterPro"/>
</dbReference>
<reference evidence="9" key="1">
    <citation type="submission" date="2022-06" db="EMBL/GenBank/DDBJ databases">
        <title>Vallitalea longa sp. nov., an anaerobic bacterium isolated from marine sediment.</title>
        <authorList>
            <person name="Hirano S."/>
            <person name="Terahara T."/>
            <person name="Mori K."/>
            <person name="Hamada M."/>
            <person name="Matsumoto R."/>
            <person name="Kobayashi T."/>
        </authorList>
    </citation>
    <scope>NUCLEOTIDE SEQUENCE</scope>
    <source>
        <strain evidence="9">SH18-1</strain>
    </source>
</reference>
<dbReference type="GO" id="GO:0005886">
    <property type="term" value="C:plasma membrane"/>
    <property type="evidence" value="ECO:0007669"/>
    <property type="project" value="UniProtKB-SubCell"/>
</dbReference>
<gene>
    <name evidence="9" type="ORF">SH1V18_27350</name>
</gene>
<evidence type="ECO:0000256" key="2">
    <source>
        <dbReference type="ARBA" id="ARBA00022448"/>
    </source>
</evidence>
<evidence type="ECO:0000313" key="9">
    <source>
        <dbReference type="EMBL" id="GKX30255.1"/>
    </source>
</evidence>
<sequence length="310" mass="35444">MKRNYEKVKAYSASRNQKKLAIVFLTPWIIGFIAFNLYPIVTTFCYSFTKYNLFQAPQWVGLKNYFTLFTSHEFYLSLFNTLYYVIFGVGLQLILALATAILLNLNVKGKSIFRSIYFIPSLMPPVAASLLWVWLLNPKYGLINTFLRFLHLNEPLWLISAEWTKPAIILMSLWGIGSTMVIFLAGLGDIPHVYYEAVEIDGGGAWSKFKNVTWPMLSSITFFQLISGMIAGFNIFTQTYIISQAAADKSSLGGIKNSLLFFAVNIYQEGFSYLKFGYASALAWIMLLIILIFTLIIFKTSKKWVYYRGE</sequence>
<protein>
    <submittedName>
        <fullName evidence="9">Spermidine/putrescine ABC transporter permease</fullName>
    </submittedName>
</protein>
<dbReference type="RefSeq" id="WP_281816268.1">
    <property type="nucleotide sequence ID" value="NZ_BRLB01000008.1"/>
</dbReference>
<keyword evidence="10" id="KW-1185">Reference proteome</keyword>
<feature type="transmembrane region" description="Helical" evidence="7">
    <location>
        <begin position="276"/>
        <end position="298"/>
    </location>
</feature>
<feature type="transmembrane region" description="Helical" evidence="7">
    <location>
        <begin position="20"/>
        <end position="41"/>
    </location>
</feature>
<dbReference type="PANTHER" id="PTHR30193:SF1">
    <property type="entry name" value="ABC TRANSPORTER PERMEASE PROTEIN YESP-RELATED"/>
    <property type="match status" value="1"/>
</dbReference>
<keyword evidence="4 7" id="KW-0812">Transmembrane</keyword>
<evidence type="ECO:0000256" key="3">
    <source>
        <dbReference type="ARBA" id="ARBA00022475"/>
    </source>
</evidence>
<feature type="domain" description="ABC transmembrane type-1" evidence="8">
    <location>
        <begin position="78"/>
        <end position="297"/>
    </location>
</feature>
<dbReference type="InterPro" id="IPR051393">
    <property type="entry name" value="ABC_transporter_permease"/>
</dbReference>
<dbReference type="Gene3D" id="1.10.3720.10">
    <property type="entry name" value="MetI-like"/>
    <property type="match status" value="1"/>
</dbReference>